<evidence type="ECO:0000256" key="2">
    <source>
        <dbReference type="ARBA" id="ARBA00023015"/>
    </source>
</evidence>
<dbReference type="SUPFAM" id="SSF101936">
    <property type="entry name" value="DNA-binding pseudobarrel domain"/>
    <property type="match status" value="1"/>
</dbReference>
<accession>A0A1Q3CTP9</accession>
<proteinExistence type="predicted"/>
<dbReference type="InterPro" id="IPR015300">
    <property type="entry name" value="DNA-bd_pseudobarrel_sf"/>
</dbReference>
<name>A0A1Q3CTP9_CEPFO</name>
<keyword evidence="4" id="KW-0804">Transcription</keyword>
<reference evidence="7" key="1">
    <citation type="submission" date="2016-04" db="EMBL/GenBank/DDBJ databases">
        <title>Cephalotus genome sequencing.</title>
        <authorList>
            <person name="Fukushima K."/>
            <person name="Hasebe M."/>
            <person name="Fang X."/>
        </authorList>
    </citation>
    <scope>NUCLEOTIDE SEQUENCE [LARGE SCALE GENOMIC DNA]</scope>
    <source>
        <strain evidence="7">cv. St1</strain>
    </source>
</reference>
<feature type="non-terminal residue" evidence="6">
    <location>
        <position position="1"/>
    </location>
</feature>
<organism evidence="6 7">
    <name type="scientific">Cephalotus follicularis</name>
    <name type="common">Albany pitcher plant</name>
    <dbReference type="NCBI Taxonomy" id="3775"/>
    <lineage>
        <taxon>Eukaryota</taxon>
        <taxon>Viridiplantae</taxon>
        <taxon>Streptophyta</taxon>
        <taxon>Embryophyta</taxon>
        <taxon>Tracheophyta</taxon>
        <taxon>Spermatophyta</taxon>
        <taxon>Magnoliopsida</taxon>
        <taxon>eudicotyledons</taxon>
        <taxon>Gunneridae</taxon>
        <taxon>Pentapetalae</taxon>
        <taxon>rosids</taxon>
        <taxon>fabids</taxon>
        <taxon>Oxalidales</taxon>
        <taxon>Cephalotaceae</taxon>
        <taxon>Cephalotus</taxon>
    </lineage>
</organism>
<dbReference type="AlphaFoldDB" id="A0A1Q3CTP9"/>
<evidence type="ECO:0000256" key="1">
    <source>
        <dbReference type="ARBA" id="ARBA00004123"/>
    </source>
</evidence>
<dbReference type="InterPro" id="IPR051442">
    <property type="entry name" value="B3_domain"/>
</dbReference>
<feature type="non-terminal residue" evidence="6">
    <location>
        <position position="107"/>
    </location>
</feature>
<evidence type="ECO:0000313" key="7">
    <source>
        <dbReference type="Proteomes" id="UP000187406"/>
    </source>
</evidence>
<dbReference type="Gene3D" id="2.40.330.10">
    <property type="entry name" value="DNA-binding pseudobarrel domain"/>
    <property type="match status" value="1"/>
</dbReference>
<keyword evidence="7" id="KW-1185">Reference proteome</keyword>
<dbReference type="GO" id="GO:0005634">
    <property type="term" value="C:nucleus"/>
    <property type="evidence" value="ECO:0007669"/>
    <property type="project" value="UniProtKB-SubCell"/>
</dbReference>
<evidence type="ECO:0000256" key="4">
    <source>
        <dbReference type="ARBA" id="ARBA00023163"/>
    </source>
</evidence>
<evidence type="ECO:0000256" key="3">
    <source>
        <dbReference type="ARBA" id="ARBA00023125"/>
    </source>
</evidence>
<comment type="caution">
    <text evidence="6">The sequence shown here is derived from an EMBL/GenBank/DDBJ whole genome shotgun (WGS) entry which is preliminary data.</text>
</comment>
<sequence>DITKVLSEADINVSRLFLDQSSVETNIFPLMDIGTLQQINNGGVAVNVWDRQTHTQHQLIFENAPSNGYYLRGNWTADFVHRRGLKKGDEIELQWDFNRARFNFRVV</sequence>
<keyword evidence="3" id="KW-0238">DNA-binding</keyword>
<evidence type="ECO:0000256" key="5">
    <source>
        <dbReference type="ARBA" id="ARBA00023242"/>
    </source>
</evidence>
<dbReference type="PANTHER" id="PTHR34269:SF11">
    <property type="entry name" value="B3 DOMAIN PROTEIN"/>
    <property type="match status" value="1"/>
</dbReference>
<dbReference type="Proteomes" id="UP000187406">
    <property type="component" value="Unassembled WGS sequence"/>
</dbReference>
<keyword evidence="2" id="KW-0805">Transcription regulation</keyword>
<gene>
    <name evidence="6" type="ORF">CFOL_v3_27053</name>
</gene>
<keyword evidence="5" id="KW-0539">Nucleus</keyword>
<dbReference type="GO" id="GO:0003677">
    <property type="term" value="F:DNA binding"/>
    <property type="evidence" value="ECO:0007669"/>
    <property type="project" value="UniProtKB-KW"/>
</dbReference>
<dbReference type="OrthoDB" id="1474337at2759"/>
<protein>
    <recommendedName>
        <fullName evidence="8">B3 domain-containing protein</fullName>
    </recommendedName>
</protein>
<comment type="subcellular location">
    <subcellularLocation>
        <location evidence="1">Nucleus</location>
    </subcellularLocation>
</comment>
<dbReference type="EMBL" id="BDDD01002944">
    <property type="protein sequence ID" value="GAV83607.1"/>
    <property type="molecule type" value="Genomic_DNA"/>
</dbReference>
<dbReference type="PANTHER" id="PTHR34269">
    <property type="entry name" value="TRANSCRIPTION FACTOR B3-DOMAIN FAMILY-RELATED"/>
    <property type="match status" value="1"/>
</dbReference>
<evidence type="ECO:0000313" key="6">
    <source>
        <dbReference type="EMBL" id="GAV83607.1"/>
    </source>
</evidence>
<evidence type="ECO:0008006" key="8">
    <source>
        <dbReference type="Google" id="ProtNLM"/>
    </source>
</evidence>
<dbReference type="InParanoid" id="A0A1Q3CTP9"/>